<dbReference type="GO" id="GO:0004175">
    <property type="term" value="F:endopeptidase activity"/>
    <property type="evidence" value="ECO:0007669"/>
    <property type="project" value="UniProtKB-ARBA"/>
</dbReference>
<evidence type="ECO:0000256" key="1">
    <source>
        <dbReference type="SAM" id="Phobius"/>
    </source>
</evidence>
<dbReference type="KEGG" id="cqn:G7Y29_08130"/>
<accession>A0A7T0PEI2</accession>
<keyword evidence="1" id="KW-1133">Transmembrane helix</keyword>
<dbReference type="Pfam" id="PF02517">
    <property type="entry name" value="Rce1-like"/>
    <property type="match status" value="1"/>
</dbReference>
<dbReference type="InterPro" id="IPR003675">
    <property type="entry name" value="Rce1/LyrA-like_dom"/>
</dbReference>
<dbReference type="RefSeq" id="WP_165004537.1">
    <property type="nucleotide sequence ID" value="NZ_CP064955.1"/>
</dbReference>
<keyword evidence="3" id="KW-0645">Protease</keyword>
<reference evidence="3 4" key="1">
    <citation type="submission" date="2020-11" db="EMBL/GenBank/DDBJ databases">
        <title>Corynebacterium sp. MC1420.</title>
        <authorList>
            <person name="Zhou J."/>
        </authorList>
    </citation>
    <scope>NUCLEOTIDE SEQUENCE [LARGE SCALE GENOMIC DNA]</scope>
    <source>
        <strain evidence="3 4">MC1420</strain>
    </source>
</reference>
<name>A0A7T0PEI2_9CORY</name>
<dbReference type="Proteomes" id="UP000594586">
    <property type="component" value="Chromosome"/>
</dbReference>
<keyword evidence="1" id="KW-0812">Transmembrane</keyword>
<keyword evidence="3" id="KW-0482">Metalloprotease</keyword>
<dbReference type="GO" id="GO:0008237">
    <property type="term" value="F:metallopeptidase activity"/>
    <property type="evidence" value="ECO:0007669"/>
    <property type="project" value="UniProtKB-KW"/>
</dbReference>
<dbReference type="GO" id="GO:0080120">
    <property type="term" value="P:CAAX-box protein maturation"/>
    <property type="evidence" value="ECO:0007669"/>
    <property type="project" value="UniProtKB-ARBA"/>
</dbReference>
<feature type="transmembrane region" description="Helical" evidence="1">
    <location>
        <begin position="153"/>
        <end position="170"/>
    </location>
</feature>
<feature type="transmembrane region" description="Helical" evidence="1">
    <location>
        <begin position="29"/>
        <end position="53"/>
    </location>
</feature>
<sequence length="336" mass="36233">MPPPTELQYHRASREPALRRSGYKAWKPALEIVLVLVLFVVLQAVFVIGFLLVGVGNGLDRDWFSDTIVSDQSDTSPLSMLFYYGALAFSGLGAFIAAWAAGRKPGALFSVAGRVRWRVMAISLCWIGLPAVGCFALDALVNRGVPAPLDRTFWLSSLIWATLIPLQCTAEELIFRGCLPQALGAWIRSPWVVFAISLPLFVAGHAYGLAGLASVAVFAALASLLVHRTGGLEAAIALHCTNNMAISYSGFSGIDSLPEDNNRILITAAAVLLQYAGAAVLLFVLRGYAPAQPSHPPGWFPGTGWFRGWPRVVLRFPPTAVAHRRRQLQSSGPGVR</sequence>
<evidence type="ECO:0000313" key="3">
    <source>
        <dbReference type="EMBL" id="QPK82830.1"/>
    </source>
</evidence>
<evidence type="ECO:0000313" key="4">
    <source>
        <dbReference type="Proteomes" id="UP000594586"/>
    </source>
</evidence>
<feature type="transmembrane region" description="Helical" evidence="1">
    <location>
        <begin position="264"/>
        <end position="285"/>
    </location>
</feature>
<organism evidence="3 4">
    <name type="scientific">Corynebacterium qintianiae</name>
    <dbReference type="NCBI Taxonomy" id="2709392"/>
    <lineage>
        <taxon>Bacteria</taxon>
        <taxon>Bacillati</taxon>
        <taxon>Actinomycetota</taxon>
        <taxon>Actinomycetes</taxon>
        <taxon>Mycobacteriales</taxon>
        <taxon>Corynebacteriaceae</taxon>
        <taxon>Corynebacterium</taxon>
    </lineage>
</organism>
<feature type="transmembrane region" description="Helical" evidence="1">
    <location>
        <begin position="191"/>
        <end position="222"/>
    </location>
</feature>
<evidence type="ECO:0000259" key="2">
    <source>
        <dbReference type="Pfam" id="PF02517"/>
    </source>
</evidence>
<keyword evidence="4" id="KW-1185">Reference proteome</keyword>
<dbReference type="GO" id="GO:0006508">
    <property type="term" value="P:proteolysis"/>
    <property type="evidence" value="ECO:0007669"/>
    <property type="project" value="UniProtKB-KW"/>
</dbReference>
<proteinExistence type="predicted"/>
<dbReference type="EMBL" id="CP064955">
    <property type="protein sequence ID" value="QPK82830.1"/>
    <property type="molecule type" value="Genomic_DNA"/>
</dbReference>
<protein>
    <submittedName>
        <fullName evidence="3">CPBP family intramembrane metalloprotease</fullName>
    </submittedName>
</protein>
<keyword evidence="1" id="KW-0472">Membrane</keyword>
<feature type="transmembrane region" description="Helical" evidence="1">
    <location>
        <begin position="121"/>
        <end position="141"/>
    </location>
</feature>
<keyword evidence="3" id="KW-0378">Hydrolase</keyword>
<gene>
    <name evidence="3" type="ORF">G7Y29_08130</name>
</gene>
<feature type="domain" description="CAAX prenyl protease 2/Lysostaphin resistance protein A-like" evidence="2">
    <location>
        <begin position="157"/>
        <end position="244"/>
    </location>
</feature>
<feature type="transmembrane region" description="Helical" evidence="1">
    <location>
        <begin position="81"/>
        <end position="101"/>
    </location>
</feature>
<dbReference type="AlphaFoldDB" id="A0A7T0PEI2"/>